<gene>
    <name evidence="2" type="ORF">FA13DRAFT_1791211</name>
</gene>
<dbReference type="AlphaFoldDB" id="A0A4Y7TCL2"/>
<dbReference type="Proteomes" id="UP000298030">
    <property type="component" value="Unassembled WGS sequence"/>
</dbReference>
<proteinExistence type="predicted"/>
<evidence type="ECO:0000313" key="2">
    <source>
        <dbReference type="EMBL" id="TEB31915.1"/>
    </source>
</evidence>
<organism evidence="2 3">
    <name type="scientific">Coprinellus micaceus</name>
    <name type="common">Glistening ink-cap mushroom</name>
    <name type="synonym">Coprinus micaceus</name>
    <dbReference type="NCBI Taxonomy" id="71717"/>
    <lineage>
        <taxon>Eukaryota</taxon>
        <taxon>Fungi</taxon>
        <taxon>Dikarya</taxon>
        <taxon>Basidiomycota</taxon>
        <taxon>Agaricomycotina</taxon>
        <taxon>Agaricomycetes</taxon>
        <taxon>Agaricomycetidae</taxon>
        <taxon>Agaricales</taxon>
        <taxon>Agaricineae</taxon>
        <taxon>Psathyrellaceae</taxon>
        <taxon>Coprinellus</taxon>
    </lineage>
</organism>
<dbReference type="Pfam" id="PF20414">
    <property type="entry name" value="DUF6698"/>
    <property type="match status" value="1"/>
</dbReference>
<dbReference type="OrthoDB" id="3220614at2759"/>
<dbReference type="InterPro" id="IPR046521">
    <property type="entry name" value="DUF6698"/>
</dbReference>
<feature type="region of interest" description="Disordered" evidence="1">
    <location>
        <begin position="1"/>
        <end position="24"/>
    </location>
</feature>
<reference evidence="2 3" key="1">
    <citation type="journal article" date="2019" name="Nat. Ecol. Evol.">
        <title>Megaphylogeny resolves global patterns of mushroom evolution.</title>
        <authorList>
            <person name="Varga T."/>
            <person name="Krizsan K."/>
            <person name="Foldi C."/>
            <person name="Dima B."/>
            <person name="Sanchez-Garcia M."/>
            <person name="Sanchez-Ramirez S."/>
            <person name="Szollosi G.J."/>
            <person name="Szarkandi J.G."/>
            <person name="Papp V."/>
            <person name="Albert L."/>
            <person name="Andreopoulos W."/>
            <person name="Angelini C."/>
            <person name="Antonin V."/>
            <person name="Barry K.W."/>
            <person name="Bougher N.L."/>
            <person name="Buchanan P."/>
            <person name="Buyck B."/>
            <person name="Bense V."/>
            <person name="Catcheside P."/>
            <person name="Chovatia M."/>
            <person name="Cooper J."/>
            <person name="Damon W."/>
            <person name="Desjardin D."/>
            <person name="Finy P."/>
            <person name="Geml J."/>
            <person name="Haridas S."/>
            <person name="Hughes K."/>
            <person name="Justo A."/>
            <person name="Karasinski D."/>
            <person name="Kautmanova I."/>
            <person name="Kiss B."/>
            <person name="Kocsube S."/>
            <person name="Kotiranta H."/>
            <person name="LaButti K.M."/>
            <person name="Lechner B.E."/>
            <person name="Liimatainen K."/>
            <person name="Lipzen A."/>
            <person name="Lukacs Z."/>
            <person name="Mihaltcheva S."/>
            <person name="Morgado L.N."/>
            <person name="Niskanen T."/>
            <person name="Noordeloos M.E."/>
            <person name="Ohm R.A."/>
            <person name="Ortiz-Santana B."/>
            <person name="Ovrebo C."/>
            <person name="Racz N."/>
            <person name="Riley R."/>
            <person name="Savchenko A."/>
            <person name="Shiryaev A."/>
            <person name="Soop K."/>
            <person name="Spirin V."/>
            <person name="Szebenyi C."/>
            <person name="Tomsovsky M."/>
            <person name="Tulloss R.E."/>
            <person name="Uehling J."/>
            <person name="Grigoriev I.V."/>
            <person name="Vagvolgyi C."/>
            <person name="Papp T."/>
            <person name="Martin F.M."/>
            <person name="Miettinen O."/>
            <person name="Hibbett D.S."/>
            <person name="Nagy L.G."/>
        </authorList>
    </citation>
    <scope>NUCLEOTIDE SEQUENCE [LARGE SCALE GENOMIC DNA]</scope>
    <source>
        <strain evidence="2 3">FP101781</strain>
    </source>
</reference>
<evidence type="ECO:0000256" key="1">
    <source>
        <dbReference type="SAM" id="MobiDB-lite"/>
    </source>
</evidence>
<protein>
    <submittedName>
        <fullName evidence="2">Uncharacterized protein</fullName>
    </submittedName>
</protein>
<feature type="compositionally biased region" description="Basic and acidic residues" evidence="1">
    <location>
        <begin position="385"/>
        <end position="412"/>
    </location>
</feature>
<sequence>MPPKCKIDPAEDTSIATHPKHPDTKAHMTEVLRAITEVMDGKTMSPTSKLALSPYLARARAIPMLVNPFFSVKDTLNDGIAAWRDIPAEEEPDILEFYDDICGIMPGGRFSKILVNISLRDRGAAKAFVGMIADKAGEGISATTSKFKEKVPEYLHLDPDNPSSPHAITSKRDKAFRGNNNNTCTRALAPIEDRALFNKDPHQYRAKVESGEIEITEESWSSFLFPDDLVYDPMYPEKDMGKGHIFTCLLNCKLVGPSGAFGDRPTGFSASISARHNTTAVTPRIAAYVAYHAYVALSAMPSRSSMDDGTVDLVAYYNNVCNLLSLEDKSGVSKEILDNMTASVPSLLPIPQLTLQPRATPFLTKVPKGKRKLAKPRRDQRPRKNPVEEAKRKRQMRVELARVQHREQRLQEKAQAPSSLSRRPSPYEAGPSGTKGVGGSMRRHPNRIESADEAEPDTQQQREEEEEDLYGGGAFIQNPTQASFLSSIPSRFARRSGSQLATT</sequence>
<name>A0A4Y7TCL2_COPMI</name>
<evidence type="ECO:0000313" key="3">
    <source>
        <dbReference type="Proteomes" id="UP000298030"/>
    </source>
</evidence>
<accession>A0A4Y7TCL2</accession>
<feature type="compositionally biased region" description="Polar residues" evidence="1">
    <location>
        <begin position="477"/>
        <end position="489"/>
    </location>
</feature>
<comment type="caution">
    <text evidence="2">The sequence shown here is derived from an EMBL/GenBank/DDBJ whole genome shotgun (WGS) entry which is preliminary data.</text>
</comment>
<feature type="compositionally biased region" description="Basic residues" evidence="1">
    <location>
        <begin position="367"/>
        <end position="384"/>
    </location>
</feature>
<feature type="region of interest" description="Disordered" evidence="1">
    <location>
        <begin position="359"/>
        <end position="503"/>
    </location>
</feature>
<dbReference type="EMBL" id="QPFP01000017">
    <property type="protein sequence ID" value="TEB31915.1"/>
    <property type="molecule type" value="Genomic_DNA"/>
</dbReference>
<keyword evidence="3" id="KW-1185">Reference proteome</keyword>